<dbReference type="SUPFAM" id="SSF53790">
    <property type="entry name" value="Tetrapyrrole methylase"/>
    <property type="match status" value="1"/>
</dbReference>
<evidence type="ECO:0000256" key="4">
    <source>
        <dbReference type="ARBA" id="ARBA00022679"/>
    </source>
</evidence>
<dbReference type="InterPro" id="IPR014776">
    <property type="entry name" value="4pyrrole_Mease_sub2"/>
</dbReference>
<dbReference type="EMBL" id="WMIA01000001">
    <property type="protein sequence ID" value="MTF37459.1"/>
    <property type="molecule type" value="Genomic_DNA"/>
</dbReference>
<gene>
    <name evidence="8" type="primary">cbiE</name>
    <name evidence="8" type="ORF">GGC33_00710</name>
</gene>
<dbReference type="Gene3D" id="3.40.1010.10">
    <property type="entry name" value="Cobalt-precorrin-4 Transmethylase, Domain 1"/>
    <property type="match status" value="1"/>
</dbReference>
<proteinExistence type="predicted"/>
<dbReference type="InterPro" id="IPR035996">
    <property type="entry name" value="4pyrrol_Methylase_sf"/>
</dbReference>
<evidence type="ECO:0000256" key="3">
    <source>
        <dbReference type="ARBA" id="ARBA00022603"/>
    </source>
</evidence>
<dbReference type="SUPFAM" id="SSF53335">
    <property type="entry name" value="S-adenosyl-L-methionine-dependent methyltransferases"/>
    <property type="match status" value="1"/>
</dbReference>
<protein>
    <submittedName>
        <fullName evidence="8">Precorrin-6y C5,15-methyltransferase (Decarboxylating) subunit CbiE</fullName>
    </submittedName>
</protein>
<name>A0A844GRA4_9CHRO</name>
<evidence type="ECO:0000259" key="6">
    <source>
        <dbReference type="Pfam" id="PF00590"/>
    </source>
</evidence>
<evidence type="ECO:0000313" key="8">
    <source>
        <dbReference type="EMBL" id="MTF37459.1"/>
    </source>
</evidence>
<dbReference type="PANTHER" id="PTHR43182">
    <property type="entry name" value="COBALT-PRECORRIN-6B C(15)-METHYLTRANSFERASE (DECARBOXYLATING)"/>
    <property type="match status" value="1"/>
</dbReference>
<dbReference type="InterPro" id="IPR014008">
    <property type="entry name" value="Cbl_synth_MTase_CbiT"/>
</dbReference>
<evidence type="ECO:0000256" key="5">
    <source>
        <dbReference type="ARBA" id="ARBA00022691"/>
    </source>
</evidence>
<accession>A0A844GRA4</accession>
<keyword evidence="5" id="KW-0949">S-adenosyl-L-methionine</keyword>
<dbReference type="InterPro" id="IPR025714">
    <property type="entry name" value="Methyltranfer_dom"/>
</dbReference>
<dbReference type="CDD" id="cd02440">
    <property type="entry name" value="AdoMet_MTases"/>
    <property type="match status" value="1"/>
</dbReference>
<keyword evidence="3 8" id="KW-0489">Methyltransferase</keyword>
<comment type="caution">
    <text evidence="8">The sequence shown here is derived from an EMBL/GenBank/DDBJ whole genome shotgun (WGS) entry which is preliminary data.</text>
</comment>
<dbReference type="GO" id="GO:0032259">
    <property type="term" value="P:methylation"/>
    <property type="evidence" value="ECO:0007669"/>
    <property type="project" value="UniProtKB-KW"/>
</dbReference>
<evidence type="ECO:0000259" key="7">
    <source>
        <dbReference type="Pfam" id="PF13847"/>
    </source>
</evidence>
<dbReference type="InterPro" id="IPR029063">
    <property type="entry name" value="SAM-dependent_MTases_sf"/>
</dbReference>
<dbReference type="Pfam" id="PF00590">
    <property type="entry name" value="TP_methylase"/>
    <property type="match status" value="1"/>
</dbReference>
<evidence type="ECO:0000313" key="9">
    <source>
        <dbReference type="Proteomes" id="UP000437131"/>
    </source>
</evidence>
<dbReference type="PIRSF" id="PIRSF036428">
    <property type="entry name" value="CobL"/>
    <property type="match status" value="1"/>
</dbReference>
<dbReference type="AlphaFoldDB" id="A0A844GRA4"/>
<dbReference type="GO" id="GO:0009236">
    <property type="term" value="P:cobalamin biosynthetic process"/>
    <property type="evidence" value="ECO:0007669"/>
    <property type="project" value="UniProtKB-UniPathway"/>
</dbReference>
<dbReference type="InterPro" id="IPR050714">
    <property type="entry name" value="Cobalamin_biosynth_MTase"/>
</dbReference>
<evidence type="ECO:0000256" key="2">
    <source>
        <dbReference type="ARBA" id="ARBA00022573"/>
    </source>
</evidence>
<dbReference type="CDD" id="cd11644">
    <property type="entry name" value="Precorrin-6Y-MT"/>
    <property type="match status" value="1"/>
</dbReference>
<dbReference type="PANTHER" id="PTHR43182:SF1">
    <property type="entry name" value="COBALT-PRECORRIN-7 C(5)-METHYLTRANSFERASE"/>
    <property type="match status" value="1"/>
</dbReference>
<dbReference type="Gene3D" id="3.30.950.10">
    <property type="entry name" value="Methyltransferase, Cobalt-precorrin-4 Transmethylase, Domain 2"/>
    <property type="match status" value="1"/>
</dbReference>
<comment type="pathway">
    <text evidence="1">Cofactor biosynthesis; adenosylcobalamin biosynthesis.</text>
</comment>
<organism evidence="8 9">
    <name type="scientific">Cyanobacterium aponinum 0216</name>
    <dbReference type="NCBI Taxonomy" id="2676140"/>
    <lineage>
        <taxon>Bacteria</taxon>
        <taxon>Bacillati</taxon>
        <taxon>Cyanobacteriota</taxon>
        <taxon>Cyanophyceae</taxon>
        <taxon>Oscillatoriophycideae</taxon>
        <taxon>Chroococcales</taxon>
        <taxon>Geminocystaceae</taxon>
        <taxon>Cyanobacterium</taxon>
    </lineage>
</organism>
<feature type="domain" description="Tetrapyrrole methylase" evidence="6">
    <location>
        <begin position="4"/>
        <end position="183"/>
    </location>
</feature>
<dbReference type="RefSeq" id="WP_338324299.1">
    <property type="nucleotide sequence ID" value="NZ_WMIA01000001.1"/>
</dbReference>
<dbReference type="NCBIfam" id="TIGR02469">
    <property type="entry name" value="CbiT"/>
    <property type="match status" value="1"/>
</dbReference>
<feature type="domain" description="Methyltransferase" evidence="7">
    <location>
        <begin position="261"/>
        <end position="363"/>
    </location>
</feature>
<dbReference type="InterPro" id="IPR012818">
    <property type="entry name" value="CbiE"/>
</dbReference>
<dbReference type="GO" id="GO:0008276">
    <property type="term" value="F:protein methyltransferase activity"/>
    <property type="evidence" value="ECO:0007669"/>
    <property type="project" value="InterPro"/>
</dbReference>
<sequence length="414" mass="46525">MTIKVVGIGLEGKKSLNDQVLEIVCSANILVGGDRHLGYFPEQKGKKIKIGDLNQVIFEIKKKKKEGTNIVILASGDPLFFGIGRILLANFAQEELEFYPNLSCVQLAFNSLKISWQDCKVISLHGRDIELLIKELKKGSEKIALLTDNNNNPLVIWQLYQQIKIGHDYDIWLCENLGNKSQEKLTKINSEKDINLDNISPLNIVIFLKQKIEDNAININQLPLIGIPDHYFKTFPDRPSLITKKEIRLLILGKLALQEKQVIWDVGAGTGSVSIEMARIAKNSQIYAIEKKAIAISLIRENCQKFMVNNINIIHNSAEKVMAKLPSPDRIFIGGSSGNLKLLLNIIKDKINPEGKIVIALATIENLGIAVEWFKENKWDYEIINSQINKSLSIGKMTRFNPLNPVNIITAIKN</sequence>
<dbReference type="InterPro" id="IPR000878">
    <property type="entry name" value="4pyrrol_Mease"/>
</dbReference>
<dbReference type="UniPathway" id="UPA00148"/>
<dbReference type="Proteomes" id="UP000437131">
    <property type="component" value="Unassembled WGS sequence"/>
</dbReference>
<keyword evidence="2" id="KW-0169">Cobalamin biosynthesis</keyword>
<dbReference type="InterPro" id="IPR006365">
    <property type="entry name" value="Cbl_synth_CobL"/>
</dbReference>
<dbReference type="Pfam" id="PF13847">
    <property type="entry name" value="Methyltransf_31"/>
    <property type="match status" value="1"/>
</dbReference>
<evidence type="ECO:0000256" key="1">
    <source>
        <dbReference type="ARBA" id="ARBA00004953"/>
    </source>
</evidence>
<dbReference type="Gene3D" id="3.40.50.150">
    <property type="entry name" value="Vaccinia Virus protein VP39"/>
    <property type="match status" value="1"/>
</dbReference>
<dbReference type="NCBIfam" id="TIGR02467">
    <property type="entry name" value="CbiE"/>
    <property type="match status" value="1"/>
</dbReference>
<dbReference type="InterPro" id="IPR014777">
    <property type="entry name" value="4pyrrole_Mease_sub1"/>
</dbReference>
<reference evidence="8 9" key="1">
    <citation type="submission" date="2019-11" db="EMBL/GenBank/DDBJ databases">
        <title>Isolation of a new High Light Tolerant Cyanobacteria.</title>
        <authorList>
            <person name="Dobson Z."/>
            <person name="Vaughn N."/>
            <person name="Vaughn M."/>
            <person name="Fromme P."/>
            <person name="Mazor Y."/>
        </authorList>
    </citation>
    <scope>NUCLEOTIDE SEQUENCE [LARGE SCALE GENOMIC DNA]</scope>
    <source>
        <strain evidence="8 9">0216</strain>
    </source>
</reference>
<keyword evidence="4 8" id="KW-0808">Transferase</keyword>